<accession>A0AAD9V1M2</accession>
<dbReference type="EMBL" id="JARQWQ010000047">
    <property type="protein sequence ID" value="KAK2557913.1"/>
    <property type="molecule type" value="Genomic_DNA"/>
</dbReference>
<sequence length="44" mass="5201">MAEKQNQDLSENSELTSSRFFRQTALDRRRPSGNYLLPVLVWMD</sequence>
<dbReference type="Proteomes" id="UP001249851">
    <property type="component" value="Unassembled WGS sequence"/>
</dbReference>
<name>A0AAD9V1M2_ACRCE</name>
<reference evidence="1" key="2">
    <citation type="journal article" date="2023" name="Science">
        <title>Genomic signatures of disease resistance in endangered staghorn corals.</title>
        <authorList>
            <person name="Vollmer S.V."/>
            <person name="Selwyn J.D."/>
            <person name="Despard B.A."/>
            <person name="Roesel C.L."/>
        </authorList>
    </citation>
    <scope>NUCLEOTIDE SEQUENCE</scope>
    <source>
        <strain evidence="1">K2</strain>
    </source>
</reference>
<reference evidence="1" key="1">
    <citation type="journal article" date="2023" name="G3 (Bethesda)">
        <title>Whole genome assembly and annotation of the endangered Caribbean coral Acropora cervicornis.</title>
        <authorList>
            <person name="Selwyn J.D."/>
            <person name="Vollmer S.V."/>
        </authorList>
    </citation>
    <scope>NUCLEOTIDE SEQUENCE</scope>
    <source>
        <strain evidence="1">K2</strain>
    </source>
</reference>
<dbReference type="AlphaFoldDB" id="A0AAD9V1M2"/>
<gene>
    <name evidence="1" type="ORF">P5673_019897</name>
</gene>
<comment type="caution">
    <text evidence="1">The sequence shown here is derived from an EMBL/GenBank/DDBJ whole genome shotgun (WGS) entry which is preliminary data.</text>
</comment>
<protein>
    <submittedName>
        <fullName evidence="1">Uncharacterized protein</fullName>
    </submittedName>
</protein>
<evidence type="ECO:0000313" key="2">
    <source>
        <dbReference type="Proteomes" id="UP001249851"/>
    </source>
</evidence>
<proteinExistence type="predicted"/>
<organism evidence="1 2">
    <name type="scientific">Acropora cervicornis</name>
    <name type="common">Staghorn coral</name>
    <dbReference type="NCBI Taxonomy" id="6130"/>
    <lineage>
        <taxon>Eukaryota</taxon>
        <taxon>Metazoa</taxon>
        <taxon>Cnidaria</taxon>
        <taxon>Anthozoa</taxon>
        <taxon>Hexacorallia</taxon>
        <taxon>Scleractinia</taxon>
        <taxon>Astrocoeniina</taxon>
        <taxon>Acroporidae</taxon>
        <taxon>Acropora</taxon>
    </lineage>
</organism>
<evidence type="ECO:0000313" key="1">
    <source>
        <dbReference type="EMBL" id="KAK2557913.1"/>
    </source>
</evidence>
<keyword evidence="2" id="KW-1185">Reference proteome</keyword>